<organism evidence="6 7">
    <name type="scientific">Myodes glareolus</name>
    <name type="common">Bank vole</name>
    <name type="synonym">Clethrionomys glareolus</name>
    <dbReference type="NCBI Taxonomy" id="447135"/>
    <lineage>
        <taxon>Eukaryota</taxon>
        <taxon>Metazoa</taxon>
        <taxon>Chordata</taxon>
        <taxon>Craniata</taxon>
        <taxon>Vertebrata</taxon>
        <taxon>Euteleostomi</taxon>
        <taxon>Mammalia</taxon>
        <taxon>Eutheria</taxon>
        <taxon>Euarchontoglires</taxon>
        <taxon>Glires</taxon>
        <taxon>Rodentia</taxon>
        <taxon>Myomorpha</taxon>
        <taxon>Muroidea</taxon>
        <taxon>Cricetidae</taxon>
        <taxon>Arvicolinae</taxon>
        <taxon>Myodes</taxon>
    </lineage>
</organism>
<name>A0AAW0H310_MYOGA</name>
<feature type="chain" id="PRO_5043575523" description="Ig-like domain-containing protein" evidence="4">
    <location>
        <begin position="20"/>
        <end position="167"/>
    </location>
</feature>
<evidence type="ECO:0000256" key="4">
    <source>
        <dbReference type="SAM" id="SignalP"/>
    </source>
</evidence>
<evidence type="ECO:0000256" key="1">
    <source>
        <dbReference type="ARBA" id="ARBA00022859"/>
    </source>
</evidence>
<accession>A0AAW0H310</accession>
<dbReference type="InterPro" id="IPR036179">
    <property type="entry name" value="Ig-like_dom_sf"/>
</dbReference>
<dbReference type="SUPFAM" id="SSF48726">
    <property type="entry name" value="Immunoglobulin"/>
    <property type="match status" value="1"/>
</dbReference>
<keyword evidence="7" id="KW-1185">Reference proteome</keyword>
<dbReference type="Proteomes" id="UP001488838">
    <property type="component" value="Unassembled WGS sequence"/>
</dbReference>
<protein>
    <recommendedName>
        <fullName evidence="5">Ig-like domain-containing protein</fullName>
    </recommendedName>
</protein>
<feature type="domain" description="Ig-like" evidence="5">
    <location>
        <begin position="36"/>
        <end position="167"/>
    </location>
</feature>
<evidence type="ECO:0000313" key="7">
    <source>
        <dbReference type="Proteomes" id="UP001488838"/>
    </source>
</evidence>
<dbReference type="InterPro" id="IPR013106">
    <property type="entry name" value="Ig_V-set"/>
</dbReference>
<keyword evidence="2" id="KW-1064">Adaptive immunity</keyword>
<dbReference type="AlphaFoldDB" id="A0AAW0H310"/>
<proteinExistence type="predicted"/>
<keyword evidence="1" id="KW-0391">Immunity</keyword>
<gene>
    <name evidence="6" type="ORF">U0070_001854</name>
</gene>
<dbReference type="PROSITE" id="PS50835">
    <property type="entry name" value="IG_LIKE"/>
    <property type="match status" value="1"/>
</dbReference>
<dbReference type="GO" id="GO:0019814">
    <property type="term" value="C:immunoglobulin complex"/>
    <property type="evidence" value="ECO:0007669"/>
    <property type="project" value="UniProtKB-KW"/>
</dbReference>
<evidence type="ECO:0000259" key="5">
    <source>
        <dbReference type="PROSITE" id="PS50835"/>
    </source>
</evidence>
<dbReference type="GO" id="GO:0005576">
    <property type="term" value="C:extracellular region"/>
    <property type="evidence" value="ECO:0007669"/>
    <property type="project" value="UniProtKB-ARBA"/>
</dbReference>
<dbReference type="SMART" id="SM00406">
    <property type="entry name" value="IGv"/>
    <property type="match status" value="1"/>
</dbReference>
<comment type="caution">
    <text evidence="6">The sequence shown here is derived from an EMBL/GenBank/DDBJ whole genome shotgun (WGS) entry which is preliminary data.</text>
</comment>
<dbReference type="Pfam" id="PF07686">
    <property type="entry name" value="V-set"/>
    <property type="match status" value="1"/>
</dbReference>
<dbReference type="FunFam" id="2.60.40.10:FF:001126">
    <property type="entry name" value="Anti-myosin immunoglobulin heavy chain variable region"/>
    <property type="match status" value="1"/>
</dbReference>
<dbReference type="InterPro" id="IPR050199">
    <property type="entry name" value="IgHV"/>
</dbReference>
<dbReference type="GO" id="GO:0002250">
    <property type="term" value="P:adaptive immune response"/>
    <property type="evidence" value="ECO:0007669"/>
    <property type="project" value="UniProtKB-KW"/>
</dbReference>
<sequence>MGWIWIVLFLMSATTAVHSQAQLQQSGPELGNPEAPSLSTQVLTMEWCWITLFLMSLTSGVHSQVQLQQSGPELVRPGTSVKLSCRTSDNIANYYINWVKQRPGQGLEWIAWIDPANGNTKYNQKFQGKATLTADKSSNTAYMELRSLTSEDSAVYYCERHSVVTTS</sequence>
<feature type="signal peptide" evidence="4">
    <location>
        <begin position="1"/>
        <end position="19"/>
    </location>
</feature>
<dbReference type="PANTHER" id="PTHR23266">
    <property type="entry name" value="IMMUNOGLOBULIN HEAVY CHAIN"/>
    <property type="match status" value="1"/>
</dbReference>
<dbReference type="InterPro" id="IPR007110">
    <property type="entry name" value="Ig-like_dom"/>
</dbReference>
<dbReference type="Gene3D" id="2.60.40.10">
    <property type="entry name" value="Immunoglobulins"/>
    <property type="match status" value="1"/>
</dbReference>
<dbReference type="EMBL" id="JBBHLL010000889">
    <property type="protein sequence ID" value="KAK7797149.1"/>
    <property type="molecule type" value="Genomic_DNA"/>
</dbReference>
<reference evidence="6 7" key="1">
    <citation type="journal article" date="2023" name="bioRxiv">
        <title>Conserved and derived expression patterns and positive selection on dental genes reveal complex evolutionary context of ever-growing rodent molars.</title>
        <authorList>
            <person name="Calamari Z.T."/>
            <person name="Song A."/>
            <person name="Cohen E."/>
            <person name="Akter M."/>
            <person name="Roy R.D."/>
            <person name="Hallikas O."/>
            <person name="Christensen M.M."/>
            <person name="Li P."/>
            <person name="Marangoni P."/>
            <person name="Jernvall J."/>
            <person name="Klein O.D."/>
        </authorList>
    </citation>
    <scope>NUCLEOTIDE SEQUENCE [LARGE SCALE GENOMIC DNA]</scope>
    <source>
        <strain evidence="6">V071</strain>
    </source>
</reference>
<evidence type="ECO:0000313" key="6">
    <source>
        <dbReference type="EMBL" id="KAK7797149.1"/>
    </source>
</evidence>
<evidence type="ECO:0000256" key="3">
    <source>
        <dbReference type="ARBA" id="ARBA00043265"/>
    </source>
</evidence>
<dbReference type="SMART" id="SM00409">
    <property type="entry name" value="IG"/>
    <property type="match status" value="1"/>
</dbReference>
<evidence type="ECO:0000256" key="2">
    <source>
        <dbReference type="ARBA" id="ARBA00023130"/>
    </source>
</evidence>
<keyword evidence="4" id="KW-0732">Signal</keyword>
<dbReference type="InterPro" id="IPR003599">
    <property type="entry name" value="Ig_sub"/>
</dbReference>
<keyword evidence="3" id="KW-1280">Immunoglobulin</keyword>
<dbReference type="InterPro" id="IPR013783">
    <property type="entry name" value="Ig-like_fold"/>
</dbReference>